<comment type="pathway">
    <text evidence="9">Xenobiotic degradation; 4-chlorobenzoate degradation; 4-hydroxybenzoate from 4-chlorobenzoate: step 2/3.</text>
</comment>
<keyword evidence="4 14" id="KW-0436">Ligase</keyword>
<dbReference type="CDD" id="cd05923">
    <property type="entry name" value="CBAL"/>
    <property type="match status" value="1"/>
</dbReference>
<dbReference type="Pfam" id="PF00501">
    <property type="entry name" value="AMP-binding"/>
    <property type="match status" value="1"/>
</dbReference>
<evidence type="ECO:0000256" key="8">
    <source>
        <dbReference type="ARBA" id="ARBA00053105"/>
    </source>
</evidence>
<proteinExistence type="inferred from homology"/>
<keyword evidence="14" id="KW-0614">Plasmid</keyword>
<dbReference type="InterPro" id="IPR025110">
    <property type="entry name" value="AMP-bd_C"/>
</dbReference>
<dbReference type="SUPFAM" id="SSF56801">
    <property type="entry name" value="Acetyl-CoA synthetase-like"/>
    <property type="match status" value="1"/>
</dbReference>
<name>Q04414_9MICC</name>
<gene>
    <name evidence="14" type="primary">fcbA1</name>
</gene>
<dbReference type="GO" id="GO:0006631">
    <property type="term" value="P:fatty acid metabolic process"/>
    <property type="evidence" value="ECO:0007669"/>
    <property type="project" value="TreeGrafter"/>
</dbReference>
<dbReference type="Pfam" id="PF13193">
    <property type="entry name" value="AMP-binding_C"/>
    <property type="match status" value="1"/>
</dbReference>
<evidence type="ECO:0000259" key="12">
    <source>
        <dbReference type="Pfam" id="PF00501"/>
    </source>
</evidence>
<dbReference type="PROSITE" id="PS00455">
    <property type="entry name" value="AMP_BINDING"/>
    <property type="match status" value="1"/>
</dbReference>
<evidence type="ECO:0000256" key="2">
    <source>
        <dbReference type="ARBA" id="ARBA00006432"/>
    </source>
</evidence>
<dbReference type="FunFam" id="3.40.50.980:FF:000029">
    <property type="entry name" value="4-chlorobenzoate--CoA ligase"/>
    <property type="match status" value="1"/>
</dbReference>
<comment type="similarity">
    <text evidence="2">Belongs to the ATP-dependent AMP-binding enzyme family.</text>
</comment>
<evidence type="ECO:0000256" key="5">
    <source>
        <dbReference type="ARBA" id="ARBA00022741"/>
    </source>
</evidence>
<dbReference type="Gene3D" id="3.40.50.980">
    <property type="match status" value="2"/>
</dbReference>
<comment type="catalytic activity">
    <reaction evidence="7">
        <text>4-chlorobenzoate + ATP + CoA = 4-chlorobenzoyl-CoA + AMP + diphosphate</text>
        <dbReference type="Rhea" id="RHEA:23220"/>
        <dbReference type="ChEBI" id="CHEBI:17861"/>
        <dbReference type="ChEBI" id="CHEBI:30616"/>
        <dbReference type="ChEBI" id="CHEBI:33019"/>
        <dbReference type="ChEBI" id="CHEBI:57287"/>
        <dbReference type="ChEBI" id="CHEBI:57354"/>
        <dbReference type="ChEBI" id="CHEBI:456215"/>
        <dbReference type="EC" id="6.2.1.33"/>
    </reaction>
</comment>
<dbReference type="GO" id="GO:0018861">
    <property type="term" value="F:4-chlorobenzoate-CoA ligase activity"/>
    <property type="evidence" value="ECO:0007669"/>
    <property type="project" value="UniProtKB-EC"/>
</dbReference>
<evidence type="ECO:0000256" key="9">
    <source>
        <dbReference type="ARBA" id="ARBA00060681"/>
    </source>
</evidence>
<keyword evidence="6" id="KW-0067">ATP-binding</keyword>
<evidence type="ECO:0000259" key="13">
    <source>
        <dbReference type="Pfam" id="PF13193"/>
    </source>
</evidence>
<evidence type="ECO:0000256" key="6">
    <source>
        <dbReference type="ARBA" id="ARBA00022840"/>
    </source>
</evidence>
<dbReference type="InterPro" id="IPR045851">
    <property type="entry name" value="AMP-bd_C_sf"/>
</dbReference>
<evidence type="ECO:0000256" key="7">
    <source>
        <dbReference type="ARBA" id="ARBA00052813"/>
    </source>
</evidence>
<evidence type="ECO:0000256" key="3">
    <source>
        <dbReference type="ARBA" id="ARBA00011738"/>
    </source>
</evidence>
<evidence type="ECO:0000256" key="11">
    <source>
        <dbReference type="ARBA" id="ARBA00069778"/>
    </source>
</evidence>
<dbReference type="PANTHER" id="PTHR43201">
    <property type="entry name" value="ACYL-COA SYNTHETASE"/>
    <property type="match status" value="1"/>
</dbReference>
<sequence>MRTAFELVAWSAHRQPGAVALLDPESGHRLTYSELLKRIEGVATVLASRGVVRDELVATAMANTLDHAIILLALNRLGAIPVIINPRLKADEMVQLIRRDNIRTVIRTVAEGKSGTPADIDGVEELTLSAEVLSEGLRIDGNATPAFEAPRPEDPAFVFYTSGTTGLPKGVVIPHRAIEPRVLFMSTQAGLRFGGHNNLLGLMPIHHVIGFFGVFLGSLAFNGTWIPVTAFDPAQAVKWIEELDVTCLFASPTHFDALLATSEFAPEKLKSVDSVIFAGAAINQSILKRLEKCLQVPIVDIYGTTETMNSLFNPDATQERGLRPGYHSRVQFASVSESPSVALPAGVEGELVVDASADATFTHYLNNPEATAAKIVDGWYRTGDSGYVDDSGRVILTGRIDDMINTGAENVHAEEVEQIISRHPAVVEAAVVGLPDTRWGEVVTAVVVVSEPLTADLLDQVCLDSELANFKRPRRYFVVNELPRNAAMKVSRRTLREYLGAHAADQPNPETGFIQFTIEESQ</sequence>
<dbReference type="InterPro" id="IPR020845">
    <property type="entry name" value="AMP-binding_CS"/>
</dbReference>
<organism evidence="14">
    <name type="scientific">Arthrobacter sp. SU</name>
    <dbReference type="NCBI Taxonomy" id="71255"/>
    <lineage>
        <taxon>Bacteria</taxon>
        <taxon>Bacillati</taxon>
        <taxon>Actinomycetota</taxon>
        <taxon>Actinomycetes</taxon>
        <taxon>Micrococcales</taxon>
        <taxon>Micrococcaceae</taxon>
        <taxon>Arthrobacter</taxon>
    </lineage>
</organism>
<dbReference type="EC" id="6.2.1.33" evidence="10"/>
<reference evidence="14" key="1">
    <citation type="journal article" date="1992" name="Appl. Environ. Microbiol.">
        <title>Cloning and sequence analysis of genes for dehalogenation of 4-chlorobenzoate from Arthrobacter sp. strain SU.</title>
        <authorList>
            <person name="Schmitz A."/>
            <person name="Gartemann K.H."/>
            <person name="Fiedler J."/>
            <person name="Grund E."/>
            <person name="Eichenlaub R."/>
        </authorList>
    </citation>
    <scope>NUCLEOTIDE SEQUENCE</scope>
    <source>
        <strain evidence="14">SU</strain>
        <plasmid evidence="14">pASU1</plasmid>
    </source>
</reference>
<evidence type="ECO:0000256" key="10">
    <source>
        <dbReference type="ARBA" id="ARBA00066626"/>
    </source>
</evidence>
<dbReference type="AlphaFoldDB" id="Q04414"/>
<evidence type="ECO:0000313" key="14">
    <source>
        <dbReference type="EMBL" id="AAC80222.1"/>
    </source>
</evidence>
<dbReference type="Gene3D" id="3.30.300.30">
    <property type="match status" value="1"/>
</dbReference>
<feature type="domain" description="AMP-dependent synthetase/ligase" evidence="12">
    <location>
        <begin position="9"/>
        <end position="354"/>
    </location>
</feature>
<keyword evidence="5" id="KW-0547">Nucleotide-binding</keyword>
<dbReference type="GO" id="GO:0005524">
    <property type="term" value="F:ATP binding"/>
    <property type="evidence" value="ECO:0007669"/>
    <property type="project" value="UniProtKB-KW"/>
</dbReference>
<dbReference type="InterPro" id="IPR000873">
    <property type="entry name" value="AMP-dep_synth/lig_dom"/>
</dbReference>
<comment type="function">
    <text evidence="8">Catalyzes the formation of chlorobenzoyl-CoA via a 2 step reaction. First 4-chlorobenzoate is adenylated by ATP, followed by acyl transfer from the 4-chlorobenzoyl-AMP intermediate to CoA. Benzoate, 4-bromobenzoate, 4-iodobenzoate and 4-fluorobenzoate also act as substrates. Inactive towards 4-nitrobenzoate.</text>
</comment>
<dbReference type="Gene3D" id="2.30.38.10">
    <property type="entry name" value="Luciferase, Domain 3"/>
    <property type="match status" value="1"/>
</dbReference>
<protein>
    <recommendedName>
        <fullName evidence="11">4-chlorobenzoate--CoA ligase</fullName>
        <ecNumber evidence="10">6.2.1.33</ecNumber>
    </recommendedName>
</protein>
<dbReference type="GO" id="GO:0031956">
    <property type="term" value="F:medium-chain fatty acid-CoA ligase activity"/>
    <property type="evidence" value="ECO:0007669"/>
    <property type="project" value="TreeGrafter"/>
</dbReference>
<comment type="subunit">
    <text evidence="3">Homodimer.</text>
</comment>
<dbReference type="PANTHER" id="PTHR43201:SF5">
    <property type="entry name" value="MEDIUM-CHAIN ACYL-COA LIGASE ACSF2, MITOCHONDRIAL"/>
    <property type="match status" value="1"/>
</dbReference>
<dbReference type="EMBL" id="M93187">
    <property type="protein sequence ID" value="AAC80222.1"/>
    <property type="molecule type" value="Genomic_DNA"/>
</dbReference>
<evidence type="ECO:0000256" key="1">
    <source>
        <dbReference type="ARBA" id="ARBA00001946"/>
    </source>
</evidence>
<evidence type="ECO:0000256" key="4">
    <source>
        <dbReference type="ARBA" id="ARBA00022598"/>
    </source>
</evidence>
<geneLocation type="plasmid" evidence="14">
    <name>pASU1</name>
</geneLocation>
<comment type="cofactor">
    <cofactor evidence="1">
        <name>Mg(2+)</name>
        <dbReference type="ChEBI" id="CHEBI:18420"/>
    </cofactor>
</comment>
<feature type="domain" description="AMP-binding enzyme C-terminal" evidence="13">
    <location>
        <begin position="415"/>
        <end position="487"/>
    </location>
</feature>
<reference evidence="14" key="2">
    <citation type="submission" date="1997-04" db="EMBL/GenBank/DDBJ databases">
        <authorList>
            <person name="Gartemann K.H."/>
        </authorList>
    </citation>
    <scope>NUCLEOTIDE SEQUENCE</scope>
    <source>
        <strain evidence="14">SU</strain>
        <plasmid evidence="14">pASU1</plasmid>
    </source>
</reference>
<accession>Q04414</accession>